<dbReference type="InterPro" id="IPR032720">
    <property type="entry name" value="Cys_rich_CWC"/>
</dbReference>
<dbReference type="RefSeq" id="WP_381479872.1">
    <property type="nucleotide sequence ID" value="NZ_JBHTLT010000020.1"/>
</dbReference>
<accession>A0ABW3TUB5</accession>
<comment type="caution">
    <text evidence="1">The sequence shown here is derived from an EMBL/GenBank/DDBJ whole genome shotgun (WGS) entry which is preliminary data.</text>
</comment>
<protein>
    <submittedName>
        <fullName evidence="1">Cysteine-rich CWC family protein</fullName>
    </submittedName>
</protein>
<gene>
    <name evidence="1" type="ORF">ACFQ38_04335</name>
</gene>
<evidence type="ECO:0000313" key="2">
    <source>
        <dbReference type="Proteomes" id="UP001597231"/>
    </source>
</evidence>
<evidence type="ECO:0000313" key="1">
    <source>
        <dbReference type="EMBL" id="MFD1204356.1"/>
    </source>
</evidence>
<proteinExistence type="predicted"/>
<organism evidence="1 2">
    <name type="scientific">Sporosarcina contaminans</name>
    <dbReference type="NCBI Taxonomy" id="633403"/>
    <lineage>
        <taxon>Bacteria</taxon>
        <taxon>Bacillati</taxon>
        <taxon>Bacillota</taxon>
        <taxon>Bacilli</taxon>
        <taxon>Bacillales</taxon>
        <taxon>Caryophanaceae</taxon>
        <taxon>Sporosarcina</taxon>
    </lineage>
</organism>
<reference evidence="2" key="1">
    <citation type="journal article" date="2019" name="Int. J. Syst. Evol. Microbiol.">
        <title>The Global Catalogue of Microorganisms (GCM) 10K type strain sequencing project: providing services to taxonomists for standard genome sequencing and annotation.</title>
        <authorList>
            <consortium name="The Broad Institute Genomics Platform"/>
            <consortium name="The Broad Institute Genome Sequencing Center for Infectious Disease"/>
            <person name="Wu L."/>
            <person name="Ma J."/>
        </authorList>
    </citation>
    <scope>NUCLEOTIDE SEQUENCE [LARGE SCALE GENOMIC DNA]</scope>
    <source>
        <strain evidence="2">CCUG 53915</strain>
    </source>
</reference>
<dbReference type="Proteomes" id="UP001597231">
    <property type="component" value="Unassembled WGS sequence"/>
</dbReference>
<keyword evidence="2" id="KW-1185">Reference proteome</keyword>
<sequence length="78" mass="8705">MTDTNININCPICGGSNNCCYGRDKSLGECWCTEETFPEGIFAYVESEFIRKACICKNCLEKYKTGTLFGRPLTSLSD</sequence>
<dbReference type="Pfam" id="PF14375">
    <property type="entry name" value="Cys_rich_CWC"/>
    <property type="match status" value="1"/>
</dbReference>
<name>A0ABW3TUB5_9BACL</name>
<dbReference type="EMBL" id="JBHTLT010000020">
    <property type="protein sequence ID" value="MFD1204356.1"/>
    <property type="molecule type" value="Genomic_DNA"/>
</dbReference>